<feature type="domain" description="Alpha-2-macroglobulin RAP C-terminal" evidence="2">
    <location>
        <begin position="83"/>
        <end position="281"/>
    </location>
</feature>
<dbReference type="GO" id="GO:0048259">
    <property type="term" value="P:regulation of receptor-mediated endocytosis"/>
    <property type="evidence" value="ECO:0007669"/>
    <property type="project" value="TreeGrafter"/>
</dbReference>
<dbReference type="SUPFAM" id="SSF47045">
    <property type="entry name" value="RAP domain-like"/>
    <property type="match status" value="3"/>
</dbReference>
<dbReference type="Gene3D" id="1.20.81.10">
    <property type="entry name" value="RAP domain"/>
    <property type="match status" value="3"/>
</dbReference>
<sequence length="281" mass="33366">MGLAQETLNELFVELQRQDKDERKWKHQKEEGKDKLGELEAVIRRNLLNIMDKYGLMGGDEEEPPTETGDHIETNRVQSASFVKDERLEKLWEHAKSEAQFTKEELEDLRKELTHHHEKWKQYRDLVSLVSAHEDRDNNLVGNNVPHDEEGISKLRDEMNMQQQEVDRNYHRLKVKVLERAKEGEFQDHRVRDLWKRAKAGGLSEEELEIMKEELRHFDSKIAKHDNLQEQLDVAEDLLNQGHNHIKQKHEKLSTKVKEHRRYIKKLHATLDKKIGPHNEL</sequence>
<dbReference type="InterPro" id="IPR009066">
    <property type="entry name" value="MG_RAP_rcpt_1"/>
</dbReference>
<evidence type="ECO:0000313" key="4">
    <source>
        <dbReference type="Proteomes" id="UP001152795"/>
    </source>
</evidence>
<proteinExistence type="predicted"/>
<dbReference type="InterPro" id="IPR010483">
    <property type="entry name" value="Alpha_2_MRAP_C"/>
</dbReference>
<dbReference type="GO" id="GO:0005783">
    <property type="term" value="C:endoplasmic reticulum"/>
    <property type="evidence" value="ECO:0007669"/>
    <property type="project" value="InterPro"/>
</dbReference>
<dbReference type="GO" id="GO:0048019">
    <property type="term" value="F:receptor antagonist activity"/>
    <property type="evidence" value="ECO:0007669"/>
    <property type="project" value="InterPro"/>
</dbReference>
<dbReference type="InterPro" id="IPR038003">
    <property type="entry name" value="A2-macroglobuin_RAP"/>
</dbReference>
<dbReference type="AlphaFoldDB" id="A0A6S7GW28"/>
<name>A0A6S7GW28_PARCT</name>
<comment type="caution">
    <text evidence="3">The sequence shown here is derived from an EMBL/GenBank/DDBJ whole genome shotgun (WGS) entry which is preliminary data.</text>
</comment>
<organism evidence="3 4">
    <name type="scientific">Paramuricea clavata</name>
    <name type="common">Red gorgonian</name>
    <name type="synonym">Violescent sea-whip</name>
    <dbReference type="NCBI Taxonomy" id="317549"/>
    <lineage>
        <taxon>Eukaryota</taxon>
        <taxon>Metazoa</taxon>
        <taxon>Cnidaria</taxon>
        <taxon>Anthozoa</taxon>
        <taxon>Octocorallia</taxon>
        <taxon>Malacalcyonacea</taxon>
        <taxon>Plexauridae</taxon>
        <taxon>Paramuricea</taxon>
    </lineage>
</organism>
<accession>A0A6S7GW28</accession>
<feature type="domain" description="Alpha-2-macroglobulin receptor-associated protein" evidence="1">
    <location>
        <begin position="4"/>
        <end position="57"/>
    </location>
</feature>
<reference evidence="3" key="1">
    <citation type="submission" date="2020-04" db="EMBL/GenBank/DDBJ databases">
        <authorList>
            <person name="Alioto T."/>
            <person name="Alioto T."/>
            <person name="Gomez Garrido J."/>
        </authorList>
    </citation>
    <scope>NUCLEOTIDE SEQUENCE</scope>
    <source>
        <strain evidence="3">A484AB</strain>
    </source>
</reference>
<dbReference type="PANTHER" id="PTHR16560">
    <property type="entry name" value="ALPHA-2-MACROGLOBULIN RECEPTOR-ASSOCIATED PROTEIN"/>
    <property type="match status" value="1"/>
</dbReference>
<protein>
    <submittedName>
        <fullName evidence="3">Alpha-2-macroglobulin receptor-associated, partial</fullName>
    </submittedName>
</protein>
<dbReference type="OrthoDB" id="5817428at2759"/>
<evidence type="ECO:0000313" key="3">
    <source>
        <dbReference type="EMBL" id="CAB3994186.1"/>
    </source>
</evidence>
<dbReference type="InterPro" id="IPR036744">
    <property type="entry name" value="RAP_sf"/>
</dbReference>
<dbReference type="PANTHER" id="PTHR16560:SF2">
    <property type="entry name" value="ALPHA-2-MACROGLOBULIN RECEPTOR-ASSOCIATED PROTEIN"/>
    <property type="match status" value="1"/>
</dbReference>
<dbReference type="GO" id="GO:0050750">
    <property type="term" value="F:low-density lipoprotein particle receptor binding"/>
    <property type="evidence" value="ECO:0007669"/>
    <property type="project" value="InterPro"/>
</dbReference>
<dbReference type="Pfam" id="PF06401">
    <property type="entry name" value="Alpha-2-MRAP_C"/>
    <property type="match status" value="1"/>
</dbReference>
<gene>
    <name evidence="3" type="ORF">PACLA_8A023189</name>
</gene>
<dbReference type="Pfam" id="PF06400">
    <property type="entry name" value="Alpha-2-MRAP_N"/>
    <property type="match status" value="1"/>
</dbReference>
<keyword evidence="3" id="KW-0675">Receptor</keyword>
<evidence type="ECO:0000259" key="1">
    <source>
        <dbReference type="Pfam" id="PF06400"/>
    </source>
</evidence>
<dbReference type="GO" id="GO:0008201">
    <property type="term" value="F:heparin binding"/>
    <property type="evidence" value="ECO:0007669"/>
    <property type="project" value="InterPro"/>
</dbReference>
<dbReference type="Proteomes" id="UP001152795">
    <property type="component" value="Unassembled WGS sequence"/>
</dbReference>
<dbReference type="EMBL" id="CACRXK020002410">
    <property type="protein sequence ID" value="CAB3994186.1"/>
    <property type="molecule type" value="Genomic_DNA"/>
</dbReference>
<evidence type="ECO:0000259" key="2">
    <source>
        <dbReference type="Pfam" id="PF06401"/>
    </source>
</evidence>
<keyword evidence="4" id="KW-1185">Reference proteome</keyword>